<comment type="caution">
    <text evidence="1">The sequence shown here is derived from an EMBL/GenBank/DDBJ whole genome shotgun (WGS) entry which is preliminary data.</text>
</comment>
<dbReference type="EMBL" id="DTHB01000043">
    <property type="protein sequence ID" value="HGB14777.1"/>
    <property type="molecule type" value="Genomic_DNA"/>
</dbReference>
<name>A0A7C3WTB4_9BACT</name>
<sequence>MSKIEPLSLSGVATYSLKERHSKVRHQDFGQAWKKGGSLRDFVDRLPNILAGQVIRQVATAWVKARREGRLVLLGMGAHPIKVGLNPVIIGLMERNLISGLALNGAGIIHDAEIAMMGRTSEDVDQELGCGRFGMARETAEFLNEAISWGGRAGLGLGQAVGRRLLENELPFKRLSLLATAIECEIPVTVHVAVGTDIIHMHPSVDPEALGAATHLDFRLFAALVSRLAGGVYLNLGSAVILPEIFVKSLTLARNLGHKVEPITTVNLDFIQHYRPLTNVVRRPTMEKGQGYALTGHHELLFSLLAALVVEEWE</sequence>
<reference evidence="1" key="1">
    <citation type="journal article" date="2020" name="mSystems">
        <title>Genome- and Community-Level Interaction Insights into Carbon Utilization and Element Cycling Functions of Hydrothermarchaeota in Hydrothermal Sediment.</title>
        <authorList>
            <person name="Zhou Z."/>
            <person name="Liu Y."/>
            <person name="Xu W."/>
            <person name="Pan J."/>
            <person name="Luo Z.H."/>
            <person name="Li M."/>
        </authorList>
    </citation>
    <scope>NUCLEOTIDE SEQUENCE [LARGE SCALE GENOMIC DNA]</scope>
    <source>
        <strain evidence="1">SpSt-776</strain>
    </source>
</reference>
<protein>
    <submittedName>
        <fullName evidence="1">Uncharacterized protein</fullName>
    </submittedName>
</protein>
<evidence type="ECO:0000313" key="1">
    <source>
        <dbReference type="EMBL" id="HGB14777.1"/>
    </source>
</evidence>
<dbReference type="AlphaFoldDB" id="A0A7C3WTB4"/>
<proteinExistence type="predicted"/>
<organism evidence="1">
    <name type="scientific">Desulfobacca acetoxidans</name>
    <dbReference type="NCBI Taxonomy" id="60893"/>
    <lineage>
        <taxon>Bacteria</taxon>
        <taxon>Pseudomonadati</taxon>
        <taxon>Thermodesulfobacteriota</taxon>
        <taxon>Desulfobaccia</taxon>
        <taxon>Desulfobaccales</taxon>
        <taxon>Desulfobaccaceae</taxon>
        <taxon>Desulfobacca</taxon>
    </lineage>
</organism>
<gene>
    <name evidence="1" type="ORF">ENV62_06035</name>
</gene>
<accession>A0A7C3WTB4</accession>